<evidence type="ECO:0000256" key="1">
    <source>
        <dbReference type="ARBA" id="ARBA00022801"/>
    </source>
</evidence>
<dbReference type="InterPro" id="IPR004175">
    <property type="entry name" value="RNA_CPDase"/>
</dbReference>
<proteinExistence type="inferred from homology"/>
<dbReference type="HAMAP" id="MF_01940">
    <property type="entry name" value="RNA_CPDase"/>
    <property type="match status" value="1"/>
</dbReference>
<dbReference type="GO" id="GO:0008664">
    <property type="term" value="F:RNA 2',3'-cyclic 3'-phosphodiesterase activity"/>
    <property type="evidence" value="ECO:0007669"/>
    <property type="project" value="UniProtKB-EC"/>
</dbReference>
<sequence length="179" mass="19379">MIRAFVALPIPDPLRERLEELGEDVDEGRPVDGENLHLTLAFLGERRPELLEDVAVEFESLAPPAPTVELRGVGAFGAGRPRSAHVEVKADPALSGLRDAIRRACRRGGLELPHARFTPHVTVARFSTRAPAGEGLARWLARNAGFAAAPFRPAAAVLYRSDLGPDGPIYRELLEIPLG</sequence>
<name>A0A1I3MJZ9_9RHOB</name>
<dbReference type="Pfam" id="PF13563">
    <property type="entry name" value="2_5_RNA_ligase2"/>
    <property type="match status" value="1"/>
</dbReference>
<feature type="short sequence motif" description="HXTX 2" evidence="2">
    <location>
        <begin position="120"/>
        <end position="123"/>
    </location>
</feature>
<dbReference type="STRING" id="1114924.SAMN05216258_111138"/>
<evidence type="ECO:0000256" key="2">
    <source>
        <dbReference type="HAMAP-Rule" id="MF_01940"/>
    </source>
</evidence>
<dbReference type="InterPro" id="IPR009097">
    <property type="entry name" value="Cyclic_Pdiesterase"/>
</dbReference>
<feature type="active site" description="Proton acceptor" evidence="2">
    <location>
        <position position="120"/>
    </location>
</feature>
<dbReference type="GO" id="GO:0004113">
    <property type="term" value="F:2',3'-cyclic-nucleotide 3'-phosphodiesterase activity"/>
    <property type="evidence" value="ECO:0007669"/>
    <property type="project" value="InterPro"/>
</dbReference>
<dbReference type="PANTHER" id="PTHR35561:SF1">
    <property type="entry name" value="RNA 2',3'-CYCLIC PHOSPHODIESTERASE"/>
    <property type="match status" value="1"/>
</dbReference>
<comment type="function">
    <text evidence="2">Hydrolyzes RNA 2',3'-cyclic phosphodiester to an RNA 2'-phosphomonoester.</text>
</comment>
<dbReference type="NCBIfam" id="TIGR02258">
    <property type="entry name" value="2_5_ligase"/>
    <property type="match status" value="1"/>
</dbReference>
<dbReference type="SUPFAM" id="SSF55144">
    <property type="entry name" value="LigT-like"/>
    <property type="match status" value="1"/>
</dbReference>
<accession>A0A1I3MJZ9</accession>
<dbReference type="EC" id="3.1.4.58" evidence="2"/>
<organism evidence="3 4">
    <name type="scientific">Albimonas pacifica</name>
    <dbReference type="NCBI Taxonomy" id="1114924"/>
    <lineage>
        <taxon>Bacteria</taxon>
        <taxon>Pseudomonadati</taxon>
        <taxon>Pseudomonadota</taxon>
        <taxon>Alphaproteobacteria</taxon>
        <taxon>Rhodobacterales</taxon>
        <taxon>Paracoccaceae</taxon>
        <taxon>Albimonas</taxon>
    </lineage>
</organism>
<feature type="short sequence motif" description="HXTX 1" evidence="2">
    <location>
        <begin position="37"/>
        <end position="40"/>
    </location>
</feature>
<comment type="catalytic activity">
    <reaction evidence="2">
        <text>a 3'-end 2',3'-cyclophospho-ribonucleotide-RNA + H2O = a 3'-end 2'-phospho-ribonucleotide-RNA + H(+)</text>
        <dbReference type="Rhea" id="RHEA:11828"/>
        <dbReference type="Rhea" id="RHEA-COMP:10464"/>
        <dbReference type="Rhea" id="RHEA-COMP:17353"/>
        <dbReference type="ChEBI" id="CHEBI:15377"/>
        <dbReference type="ChEBI" id="CHEBI:15378"/>
        <dbReference type="ChEBI" id="CHEBI:83064"/>
        <dbReference type="ChEBI" id="CHEBI:173113"/>
        <dbReference type="EC" id="3.1.4.58"/>
    </reaction>
</comment>
<dbReference type="OrthoDB" id="9793819at2"/>
<dbReference type="AlphaFoldDB" id="A0A1I3MJZ9"/>
<reference evidence="3 4" key="1">
    <citation type="submission" date="2016-10" db="EMBL/GenBank/DDBJ databases">
        <authorList>
            <person name="de Groot N.N."/>
        </authorList>
    </citation>
    <scope>NUCLEOTIDE SEQUENCE [LARGE SCALE GENOMIC DNA]</scope>
    <source>
        <strain evidence="3 4">CGMCC 1.11030</strain>
    </source>
</reference>
<evidence type="ECO:0000313" key="3">
    <source>
        <dbReference type="EMBL" id="SFI97241.1"/>
    </source>
</evidence>
<evidence type="ECO:0000313" key="4">
    <source>
        <dbReference type="Proteomes" id="UP000199377"/>
    </source>
</evidence>
<dbReference type="RefSeq" id="WP_092864148.1">
    <property type="nucleotide sequence ID" value="NZ_FOQH01000011.1"/>
</dbReference>
<keyword evidence="1 2" id="KW-0378">Hydrolase</keyword>
<dbReference type="EMBL" id="FOQH01000011">
    <property type="protein sequence ID" value="SFI97241.1"/>
    <property type="molecule type" value="Genomic_DNA"/>
</dbReference>
<protein>
    <recommendedName>
        <fullName evidence="2">RNA 2',3'-cyclic phosphodiesterase</fullName>
        <shortName evidence="2">RNA 2',3'-CPDase</shortName>
        <ecNumber evidence="2">3.1.4.58</ecNumber>
    </recommendedName>
</protein>
<dbReference type="PANTHER" id="PTHR35561">
    <property type="entry name" value="RNA 2',3'-CYCLIC PHOSPHODIESTERASE"/>
    <property type="match status" value="1"/>
</dbReference>
<dbReference type="Gene3D" id="3.90.1140.10">
    <property type="entry name" value="Cyclic phosphodiesterase"/>
    <property type="match status" value="1"/>
</dbReference>
<keyword evidence="3" id="KW-0436">Ligase</keyword>
<keyword evidence="4" id="KW-1185">Reference proteome</keyword>
<dbReference type="GO" id="GO:0016874">
    <property type="term" value="F:ligase activity"/>
    <property type="evidence" value="ECO:0007669"/>
    <property type="project" value="UniProtKB-KW"/>
</dbReference>
<gene>
    <name evidence="3" type="ORF">SAMN05216258_111138</name>
</gene>
<comment type="similarity">
    <text evidence="2">Belongs to the 2H phosphoesterase superfamily. ThpR family.</text>
</comment>
<feature type="active site" description="Proton donor" evidence="2">
    <location>
        <position position="37"/>
    </location>
</feature>
<dbReference type="Proteomes" id="UP000199377">
    <property type="component" value="Unassembled WGS sequence"/>
</dbReference>